<dbReference type="EMBL" id="WMEQ01000003">
    <property type="protein sequence ID" value="MYL33084.1"/>
    <property type="molecule type" value="Genomic_DNA"/>
</dbReference>
<reference evidence="9 10" key="1">
    <citation type="submission" date="2019-11" db="EMBL/GenBank/DDBJ databases">
        <title>Genome sequences of 17 halophilic strains isolated from different environments.</title>
        <authorList>
            <person name="Furrow R.E."/>
        </authorList>
    </citation>
    <scope>NUCLEOTIDE SEQUENCE [LARGE SCALE GENOMIC DNA]</scope>
    <source>
        <strain evidence="9 10">22514_16_FS</strain>
    </source>
</reference>
<dbReference type="RefSeq" id="WP_160909358.1">
    <property type="nucleotide sequence ID" value="NZ_WMEQ01000003.1"/>
</dbReference>
<evidence type="ECO:0000256" key="3">
    <source>
        <dbReference type="ARBA" id="ARBA00022759"/>
    </source>
</evidence>
<keyword evidence="2" id="KW-0540">Nuclease</keyword>
<keyword evidence="3" id="KW-0255">Endonuclease</keyword>
<dbReference type="GO" id="GO:0004521">
    <property type="term" value="F:RNA endonuclease activity"/>
    <property type="evidence" value="ECO:0007669"/>
    <property type="project" value="InterPro"/>
</dbReference>
<dbReference type="Pfam" id="PF03755">
    <property type="entry name" value="YicC-like_N"/>
    <property type="match status" value="1"/>
</dbReference>
<gene>
    <name evidence="9" type="ORF">GLW05_05670</name>
</gene>
<evidence type="ECO:0000313" key="9">
    <source>
        <dbReference type="EMBL" id="MYL33084.1"/>
    </source>
</evidence>
<name>A0A6I4ZVB2_9BACI</name>
<dbReference type="Proteomes" id="UP000468638">
    <property type="component" value="Unassembled WGS sequence"/>
</dbReference>
<dbReference type="InterPro" id="IPR005229">
    <property type="entry name" value="YicC/YloC-like"/>
</dbReference>
<dbReference type="PANTHER" id="PTHR30636:SF3">
    <property type="entry name" value="UPF0701 PROTEIN YICC"/>
    <property type="match status" value="1"/>
</dbReference>
<keyword evidence="6" id="KW-0175">Coiled coil</keyword>
<evidence type="ECO:0000259" key="7">
    <source>
        <dbReference type="Pfam" id="PF03755"/>
    </source>
</evidence>
<evidence type="ECO:0000259" key="8">
    <source>
        <dbReference type="Pfam" id="PF08340"/>
    </source>
</evidence>
<sequence>MVRSMTGYGRSVKLAKEQETEITVEIRTVNHRFLDFSTKMPRSLMYLEDKMKKEIQQLFRRGRVDVYVTIEGNGFTKGELQTDYELMDQFIHEMKLAKSRYQLGGDVDVNTLTTFQELFSVQEKEEGYDQVEGEIMSALQEAATKVSDMRAQEGVALHDDINSRLKQIRLILSELEDRRHVVVDSMRDRIKQRMSEYINEELKEDGSRILQEVALLAEKGDITEEVTRLGSHLDQFFDKLTSNESIGRQLDFIVQEMHREVNTIGSKSNDTQISEWVVQLKSEIEKIKEQVQNVE</sequence>
<protein>
    <submittedName>
        <fullName evidence="9">YicC family protein</fullName>
    </submittedName>
</protein>
<dbReference type="OrthoDB" id="9771229at2"/>
<evidence type="ECO:0000256" key="1">
    <source>
        <dbReference type="ARBA" id="ARBA00001968"/>
    </source>
</evidence>
<feature type="domain" description="Endoribonuclease YicC-like N-terminal" evidence="7">
    <location>
        <begin position="2"/>
        <end position="158"/>
    </location>
</feature>
<evidence type="ECO:0000256" key="4">
    <source>
        <dbReference type="ARBA" id="ARBA00022801"/>
    </source>
</evidence>
<evidence type="ECO:0000256" key="2">
    <source>
        <dbReference type="ARBA" id="ARBA00022722"/>
    </source>
</evidence>
<comment type="cofactor">
    <cofactor evidence="1">
        <name>a divalent metal cation</name>
        <dbReference type="ChEBI" id="CHEBI:60240"/>
    </cofactor>
</comment>
<dbReference type="InterPro" id="IPR013527">
    <property type="entry name" value="YicC-like_N"/>
</dbReference>
<dbReference type="Pfam" id="PF08340">
    <property type="entry name" value="YicC-like_C"/>
    <property type="match status" value="1"/>
</dbReference>
<proteinExistence type="inferred from homology"/>
<feature type="domain" description="Endoribonuclease YicC-like C-terminal" evidence="8">
    <location>
        <begin position="177"/>
        <end position="295"/>
    </location>
</feature>
<dbReference type="InterPro" id="IPR013551">
    <property type="entry name" value="YicC-like_C"/>
</dbReference>
<evidence type="ECO:0000256" key="6">
    <source>
        <dbReference type="SAM" id="Coils"/>
    </source>
</evidence>
<comment type="caution">
    <text evidence="9">The sequence shown here is derived from an EMBL/GenBank/DDBJ whole genome shotgun (WGS) entry which is preliminary data.</text>
</comment>
<evidence type="ECO:0000256" key="5">
    <source>
        <dbReference type="ARBA" id="ARBA00035648"/>
    </source>
</evidence>
<dbReference type="NCBIfam" id="TIGR00255">
    <property type="entry name" value="YicC/YloC family endoribonuclease"/>
    <property type="match status" value="1"/>
</dbReference>
<dbReference type="AlphaFoldDB" id="A0A6I4ZVB2"/>
<evidence type="ECO:0000313" key="10">
    <source>
        <dbReference type="Proteomes" id="UP000468638"/>
    </source>
</evidence>
<dbReference type="GO" id="GO:0016787">
    <property type="term" value="F:hydrolase activity"/>
    <property type="evidence" value="ECO:0007669"/>
    <property type="project" value="UniProtKB-KW"/>
</dbReference>
<feature type="coiled-coil region" evidence="6">
    <location>
        <begin position="121"/>
        <end position="178"/>
    </location>
</feature>
<keyword evidence="4" id="KW-0378">Hydrolase</keyword>
<organism evidence="9 10">
    <name type="scientific">Pontibacillus yanchengensis</name>
    <dbReference type="NCBI Taxonomy" id="462910"/>
    <lineage>
        <taxon>Bacteria</taxon>
        <taxon>Bacillati</taxon>
        <taxon>Bacillota</taxon>
        <taxon>Bacilli</taxon>
        <taxon>Bacillales</taxon>
        <taxon>Bacillaceae</taxon>
        <taxon>Pontibacillus</taxon>
    </lineage>
</organism>
<comment type="similarity">
    <text evidence="5">Belongs to the YicC/YloC family.</text>
</comment>
<dbReference type="PANTHER" id="PTHR30636">
    <property type="entry name" value="UPF0701 PROTEIN YICC"/>
    <property type="match status" value="1"/>
</dbReference>
<accession>A0A6I4ZVB2</accession>